<sequence length="57" mass="6348">MKSLTPSERSDERKMADAILGAVREGDGHMFTPFEIDWALQVTGDIPVAENAMLREN</sequence>
<name>A0A6J5SJX0_9CAUD</name>
<dbReference type="EMBL" id="LR796767">
    <property type="protein sequence ID" value="CAB4164313.1"/>
    <property type="molecule type" value="Genomic_DNA"/>
</dbReference>
<proteinExistence type="predicted"/>
<accession>A0A6J5SJX0</accession>
<protein>
    <submittedName>
        <fullName evidence="3">Uncharacterized protein</fullName>
    </submittedName>
</protein>
<dbReference type="EMBL" id="LR796862">
    <property type="protein sequence ID" value="CAB4171242.1"/>
    <property type="molecule type" value="Genomic_DNA"/>
</dbReference>
<evidence type="ECO:0000313" key="2">
    <source>
        <dbReference type="EMBL" id="CAB4171242.1"/>
    </source>
</evidence>
<reference evidence="3" key="1">
    <citation type="submission" date="2020-05" db="EMBL/GenBank/DDBJ databases">
        <authorList>
            <person name="Chiriac C."/>
            <person name="Salcher M."/>
            <person name="Ghai R."/>
            <person name="Kavagutti S V."/>
        </authorList>
    </citation>
    <scope>NUCLEOTIDE SEQUENCE</scope>
</reference>
<evidence type="ECO:0000313" key="3">
    <source>
        <dbReference type="EMBL" id="CAB4214158.1"/>
    </source>
</evidence>
<organism evidence="3">
    <name type="scientific">uncultured Caudovirales phage</name>
    <dbReference type="NCBI Taxonomy" id="2100421"/>
    <lineage>
        <taxon>Viruses</taxon>
        <taxon>Duplodnaviria</taxon>
        <taxon>Heunggongvirae</taxon>
        <taxon>Uroviricota</taxon>
        <taxon>Caudoviricetes</taxon>
        <taxon>Peduoviridae</taxon>
        <taxon>Maltschvirus</taxon>
        <taxon>Maltschvirus maltsch</taxon>
    </lineage>
</organism>
<dbReference type="EMBL" id="LR797406">
    <property type="protein sequence ID" value="CAB4214158.1"/>
    <property type="molecule type" value="Genomic_DNA"/>
</dbReference>
<gene>
    <name evidence="3" type="ORF">UFOVP1453_19</name>
    <name evidence="1" type="ORF">UFOVP832_14</name>
    <name evidence="2" type="ORF">UFOVP919_11</name>
</gene>
<evidence type="ECO:0000313" key="1">
    <source>
        <dbReference type="EMBL" id="CAB4164313.1"/>
    </source>
</evidence>